<name>A0A512B2A5_9BACT</name>
<keyword evidence="14" id="KW-1185">Reference proteome</keyword>
<dbReference type="EMBL" id="BJYS01000031">
    <property type="protein sequence ID" value="GEO06079.1"/>
    <property type="molecule type" value="Genomic_DNA"/>
</dbReference>
<keyword evidence="5 9" id="KW-0798">TonB box</keyword>
<keyword evidence="7 8" id="KW-0998">Cell outer membrane</keyword>
<evidence type="ECO:0000256" key="5">
    <source>
        <dbReference type="ARBA" id="ARBA00023077"/>
    </source>
</evidence>
<dbReference type="PROSITE" id="PS52016">
    <property type="entry name" value="TONB_DEPENDENT_REC_3"/>
    <property type="match status" value="1"/>
</dbReference>
<dbReference type="InterPro" id="IPR037066">
    <property type="entry name" value="Plug_dom_sf"/>
</dbReference>
<evidence type="ECO:0000256" key="2">
    <source>
        <dbReference type="ARBA" id="ARBA00022448"/>
    </source>
</evidence>
<evidence type="ECO:0000259" key="12">
    <source>
        <dbReference type="Pfam" id="PF07715"/>
    </source>
</evidence>
<evidence type="ECO:0000256" key="6">
    <source>
        <dbReference type="ARBA" id="ARBA00023136"/>
    </source>
</evidence>
<evidence type="ECO:0000256" key="9">
    <source>
        <dbReference type="RuleBase" id="RU003357"/>
    </source>
</evidence>
<evidence type="ECO:0000256" key="1">
    <source>
        <dbReference type="ARBA" id="ARBA00004571"/>
    </source>
</evidence>
<protein>
    <submittedName>
        <fullName evidence="13">TonB-dependent receptor</fullName>
    </submittedName>
</protein>
<dbReference type="InterPro" id="IPR012910">
    <property type="entry name" value="Plug_dom"/>
</dbReference>
<dbReference type="InterPro" id="IPR013784">
    <property type="entry name" value="Carb-bd-like_fold"/>
</dbReference>
<keyword evidence="10" id="KW-0732">Signal</keyword>
<comment type="caution">
    <text evidence="13">The sequence shown here is derived from an EMBL/GenBank/DDBJ whole genome shotgun (WGS) entry which is preliminary data.</text>
</comment>
<dbReference type="PANTHER" id="PTHR30069">
    <property type="entry name" value="TONB-DEPENDENT OUTER MEMBRANE RECEPTOR"/>
    <property type="match status" value="1"/>
</dbReference>
<dbReference type="Gene3D" id="2.170.130.10">
    <property type="entry name" value="TonB-dependent receptor, plug domain"/>
    <property type="match status" value="1"/>
</dbReference>
<keyword evidence="3 8" id="KW-1134">Transmembrane beta strand</keyword>
<dbReference type="RefSeq" id="WP_146901393.1">
    <property type="nucleotide sequence ID" value="NZ_BJYS01000031.1"/>
</dbReference>
<dbReference type="Pfam" id="PF00593">
    <property type="entry name" value="TonB_dep_Rec_b-barrel"/>
    <property type="match status" value="1"/>
</dbReference>
<dbReference type="InterPro" id="IPR039426">
    <property type="entry name" value="TonB-dep_rcpt-like"/>
</dbReference>
<organism evidence="13 14">
    <name type="scientific">Adhaeribacter aerolatus</name>
    <dbReference type="NCBI Taxonomy" id="670289"/>
    <lineage>
        <taxon>Bacteria</taxon>
        <taxon>Pseudomonadati</taxon>
        <taxon>Bacteroidota</taxon>
        <taxon>Cytophagia</taxon>
        <taxon>Cytophagales</taxon>
        <taxon>Hymenobacteraceae</taxon>
        <taxon>Adhaeribacter</taxon>
    </lineage>
</organism>
<dbReference type="GO" id="GO:0015344">
    <property type="term" value="F:siderophore uptake transmembrane transporter activity"/>
    <property type="evidence" value="ECO:0007669"/>
    <property type="project" value="TreeGrafter"/>
</dbReference>
<dbReference type="Pfam" id="PF13715">
    <property type="entry name" value="CarbopepD_reg_2"/>
    <property type="match status" value="1"/>
</dbReference>
<feature type="domain" description="TonB-dependent receptor plug" evidence="12">
    <location>
        <begin position="122"/>
        <end position="224"/>
    </location>
</feature>
<gene>
    <name evidence="13" type="ORF">AAE02nite_37430</name>
</gene>
<feature type="domain" description="TonB-dependent receptor-like beta-barrel" evidence="11">
    <location>
        <begin position="317"/>
        <end position="744"/>
    </location>
</feature>
<evidence type="ECO:0000256" key="8">
    <source>
        <dbReference type="PROSITE-ProRule" id="PRU01360"/>
    </source>
</evidence>
<comment type="subcellular location">
    <subcellularLocation>
        <location evidence="1 8">Cell outer membrane</location>
        <topology evidence="1 8">Multi-pass membrane protein</topology>
    </subcellularLocation>
</comment>
<dbReference type="PANTHER" id="PTHR30069:SF42">
    <property type="entry name" value="FERRIC AEROBACTIN RECEPTOR"/>
    <property type="match status" value="1"/>
</dbReference>
<dbReference type="InterPro" id="IPR000531">
    <property type="entry name" value="Beta-barrel_TonB"/>
</dbReference>
<dbReference type="Pfam" id="PF07715">
    <property type="entry name" value="Plug"/>
    <property type="match status" value="1"/>
</dbReference>
<dbReference type="SUPFAM" id="SSF49452">
    <property type="entry name" value="Starch-binding domain-like"/>
    <property type="match status" value="1"/>
</dbReference>
<dbReference type="Gene3D" id="2.60.40.1120">
    <property type="entry name" value="Carboxypeptidase-like, regulatory domain"/>
    <property type="match status" value="1"/>
</dbReference>
<dbReference type="GO" id="GO:0009279">
    <property type="term" value="C:cell outer membrane"/>
    <property type="evidence" value="ECO:0007669"/>
    <property type="project" value="UniProtKB-SubCell"/>
</dbReference>
<reference evidence="13 14" key="1">
    <citation type="submission" date="2019-07" db="EMBL/GenBank/DDBJ databases">
        <title>Whole genome shotgun sequence of Adhaeribacter aerolatus NBRC 106133.</title>
        <authorList>
            <person name="Hosoyama A."/>
            <person name="Uohara A."/>
            <person name="Ohji S."/>
            <person name="Ichikawa N."/>
        </authorList>
    </citation>
    <scope>NUCLEOTIDE SEQUENCE [LARGE SCALE GENOMIC DNA]</scope>
    <source>
        <strain evidence="13 14">NBRC 106133</strain>
    </source>
</reference>
<dbReference type="CDD" id="cd01347">
    <property type="entry name" value="ligand_gated_channel"/>
    <property type="match status" value="1"/>
</dbReference>
<keyword evidence="13" id="KW-0675">Receptor</keyword>
<keyword evidence="6 8" id="KW-0472">Membrane</keyword>
<dbReference type="Proteomes" id="UP000321532">
    <property type="component" value="Unassembled WGS sequence"/>
</dbReference>
<dbReference type="InterPro" id="IPR036942">
    <property type="entry name" value="Beta-barrel_TonB_sf"/>
</dbReference>
<evidence type="ECO:0000259" key="11">
    <source>
        <dbReference type="Pfam" id="PF00593"/>
    </source>
</evidence>
<evidence type="ECO:0000256" key="4">
    <source>
        <dbReference type="ARBA" id="ARBA00022692"/>
    </source>
</evidence>
<keyword evidence="4 8" id="KW-0812">Transmembrane</keyword>
<keyword evidence="2 8" id="KW-0813">Transport</keyword>
<dbReference type="Gene3D" id="2.40.170.20">
    <property type="entry name" value="TonB-dependent receptor, beta-barrel domain"/>
    <property type="match status" value="1"/>
</dbReference>
<accession>A0A512B2A5</accession>
<comment type="similarity">
    <text evidence="8 9">Belongs to the TonB-dependent receptor family.</text>
</comment>
<evidence type="ECO:0000256" key="7">
    <source>
        <dbReference type="ARBA" id="ARBA00023237"/>
    </source>
</evidence>
<evidence type="ECO:0000256" key="10">
    <source>
        <dbReference type="SAM" id="SignalP"/>
    </source>
</evidence>
<dbReference type="GO" id="GO:0030246">
    <property type="term" value="F:carbohydrate binding"/>
    <property type="evidence" value="ECO:0007669"/>
    <property type="project" value="InterPro"/>
</dbReference>
<dbReference type="SUPFAM" id="SSF56935">
    <property type="entry name" value="Porins"/>
    <property type="match status" value="1"/>
</dbReference>
<evidence type="ECO:0000256" key="3">
    <source>
        <dbReference type="ARBA" id="ARBA00022452"/>
    </source>
</evidence>
<evidence type="ECO:0000313" key="14">
    <source>
        <dbReference type="Proteomes" id="UP000321532"/>
    </source>
</evidence>
<sequence length="779" mass="86059">MKEYLLTFHVVCCFSFSVLAQGTNIISGQVLDEKGTPLEGSVVRILNSSIVAPAAKNGDYNIFNLQDGTYTLQANAVGYETASAQVTVSNNASVTQVFNLKPGYSQLNEVIISSSRAKETLGETPVSVTILNSREIQTQASINPNLSNMLTWAVPGLGFANNTTSNVGQTLRGRNLLVLIDGIPQSTPLRAGSRDIRSIDPAVIDRIEVIKGSTSIFGNGADGGLINYITKRPETGKKFGSTTTVGSTGNLVGMKNSLGGRFSQQFYGQVNKVDYIVSGLYDKTGVFKDAAGEVISPYYGLGETKTYNGFAKVGYNINPDHRLEVMYNYFSSRQNSDYIAQVGKYGETPTIGIKGEVLGEKQGTRYNHNGRLAYTAKGIFGKTDLEANAYFQKFKTIYDFVDSFYEGGQSVIESDKKGLRANFITPLTLPNVDATITYGVDILNDITAQSLVDGRVWVPEMNMQNQAPYAQLNTTLFNNLVFKGGVRYENISIDVDDYRTLATGPNNKGSIAVKGGELNYNALTFNSGLRYIKYNYFKPYVSYSQGFSVFELGRILRTAKENTIQQLNLEPVIVNNYEAGFNTDIQKLNFEAVYYLSTSRLGANLVEQDGIFVTQRLPERIHGYELALNYNALSFLSVGGSYTFVEGKTDSNNDGDTQDGEDKYLNSTRIAPPKLTSYIKITPLKPLDLRVDYIFSGTRDRFNPGTNGRYAFGEGKITGFNLFNLSSAYRLSETTRLNLGIENLFNTRYYNPVAQFYGRDRDYTRGNGIRYNLSFTFSL</sequence>
<feature type="chain" id="PRO_5022078395" evidence="10">
    <location>
        <begin position="21"/>
        <end position="779"/>
    </location>
</feature>
<evidence type="ECO:0000313" key="13">
    <source>
        <dbReference type="EMBL" id="GEO06079.1"/>
    </source>
</evidence>
<feature type="signal peptide" evidence="10">
    <location>
        <begin position="1"/>
        <end position="20"/>
    </location>
</feature>
<dbReference type="OrthoDB" id="99480at2"/>
<dbReference type="AlphaFoldDB" id="A0A512B2A5"/>
<proteinExistence type="inferred from homology"/>
<dbReference type="GO" id="GO:0044718">
    <property type="term" value="P:siderophore transmembrane transport"/>
    <property type="evidence" value="ECO:0007669"/>
    <property type="project" value="TreeGrafter"/>
</dbReference>